<evidence type="ECO:0000259" key="13">
    <source>
        <dbReference type="Pfam" id="PF06974"/>
    </source>
</evidence>
<dbReference type="Pfam" id="PF03007">
    <property type="entry name" value="WS_DGAT_cat"/>
    <property type="match status" value="1"/>
</dbReference>
<comment type="pathway">
    <text evidence="2">Lipid metabolism.</text>
</comment>
<dbReference type="GO" id="GO:0019432">
    <property type="term" value="P:triglyceride biosynthetic process"/>
    <property type="evidence" value="ECO:0007669"/>
    <property type="project" value="UniProtKB-UniPathway"/>
</dbReference>
<evidence type="ECO:0000256" key="11">
    <source>
        <dbReference type="RuleBase" id="RU361241"/>
    </source>
</evidence>
<dbReference type="InterPro" id="IPR023213">
    <property type="entry name" value="CAT-like_dom_sf"/>
</dbReference>
<dbReference type="GO" id="GO:0005886">
    <property type="term" value="C:plasma membrane"/>
    <property type="evidence" value="ECO:0007669"/>
    <property type="project" value="TreeGrafter"/>
</dbReference>
<evidence type="ECO:0000313" key="15">
    <source>
        <dbReference type="Proteomes" id="UP000069620"/>
    </source>
</evidence>
<dbReference type="InterPro" id="IPR014292">
    <property type="entry name" value="Acyl_transf_WS/DGAT"/>
</dbReference>
<dbReference type="AlphaFoldDB" id="A0A117I4L5"/>
<sequence>MPDFDTMVAAIGERILAVPRLRQVLHTHLLDLGPPVWAEDPNLDPSHHIHRAALPNGGDDEALFRFVADAMEKRLDRDRPLWECWIVEGLADDRWAMLMKLHHCIADGIATVQILSGLSDEGTGDTFASAIRAATDPPRREFDWTKIGLNPLGWADGVWHLAERTARTVSGAMGGAVELAAGLLSPAAQSSLTGPVTTMRRFSAARVNLSDVRKVCREFDVTLNDVALAAITHSYRAALVRRGEKPRRTTLRTLVPVSVRGNDALGVTDNRVSAMLPFLPVDKDDPLEQLRSVHERLMRSKVTGQRQAGTWFVDLVNVTPFPLTAWTVRTLLRLPQRGVVTVATNVPGPRKHLRVMGRDVIQLVPIPPIALQLRTGIAILSYADDLIFGITADYDTCGDVDEIARGIEEGVARLVGCGVGPRGLGPQRAEG</sequence>
<name>A0A117I4L5_9MYCO</name>
<dbReference type="Pfam" id="PF06974">
    <property type="entry name" value="WS_DGAT_C"/>
    <property type="match status" value="1"/>
</dbReference>
<evidence type="ECO:0000256" key="8">
    <source>
        <dbReference type="ARBA" id="ARBA00023098"/>
    </source>
</evidence>
<evidence type="ECO:0000256" key="10">
    <source>
        <dbReference type="ARBA" id="ARBA00048109"/>
    </source>
</evidence>
<dbReference type="GO" id="GO:0051701">
    <property type="term" value="P:biological process involved in interaction with host"/>
    <property type="evidence" value="ECO:0007669"/>
    <property type="project" value="TreeGrafter"/>
</dbReference>
<dbReference type="InterPro" id="IPR004255">
    <property type="entry name" value="O-acyltransferase_WSD1_N"/>
</dbReference>
<dbReference type="InterPro" id="IPR009721">
    <property type="entry name" value="O-acyltransferase_WSD1_C"/>
</dbReference>
<protein>
    <recommendedName>
        <fullName evidence="4 11">Diacylglycerol O-acyltransferase</fullName>
        <ecNumber evidence="4 11">2.3.1.20</ecNumber>
    </recommendedName>
</protein>
<keyword evidence="9 11" id="KW-0012">Acyltransferase</keyword>
<feature type="domain" description="O-acyltransferase WSD1-like N-terminal" evidence="12">
    <location>
        <begin position="4"/>
        <end position="227"/>
    </location>
</feature>
<dbReference type="Gene3D" id="3.30.559.10">
    <property type="entry name" value="Chloramphenicol acetyltransferase-like domain"/>
    <property type="match status" value="1"/>
</dbReference>
<comment type="catalytic activity">
    <reaction evidence="10 11">
        <text>an acyl-CoA + a 1,2-diacyl-sn-glycerol = a triacyl-sn-glycerol + CoA</text>
        <dbReference type="Rhea" id="RHEA:10868"/>
        <dbReference type="ChEBI" id="CHEBI:17815"/>
        <dbReference type="ChEBI" id="CHEBI:57287"/>
        <dbReference type="ChEBI" id="CHEBI:58342"/>
        <dbReference type="ChEBI" id="CHEBI:64615"/>
        <dbReference type="EC" id="2.3.1.20"/>
    </reaction>
</comment>
<dbReference type="GO" id="GO:0006071">
    <property type="term" value="P:glycerol metabolic process"/>
    <property type="evidence" value="ECO:0007669"/>
    <property type="project" value="UniProtKB-KW"/>
</dbReference>
<evidence type="ECO:0000256" key="5">
    <source>
        <dbReference type="ARBA" id="ARBA00022516"/>
    </source>
</evidence>
<comment type="similarity">
    <text evidence="3 11">Belongs to the long-chain O-acyltransferase family.</text>
</comment>
<comment type="pathway">
    <text evidence="1 11">Glycerolipid metabolism; triacylglycerol biosynthesis.</text>
</comment>
<gene>
    <name evidence="14" type="ORF">RMCB_1248</name>
</gene>
<evidence type="ECO:0000256" key="6">
    <source>
        <dbReference type="ARBA" id="ARBA00022679"/>
    </source>
</evidence>
<dbReference type="PANTHER" id="PTHR31650">
    <property type="entry name" value="O-ACYLTRANSFERASE (WSD1-LIKE) FAMILY PROTEIN"/>
    <property type="match status" value="1"/>
</dbReference>
<evidence type="ECO:0000256" key="7">
    <source>
        <dbReference type="ARBA" id="ARBA00022798"/>
    </source>
</evidence>
<dbReference type="UniPathway" id="UPA00282"/>
<reference evidence="15" key="2">
    <citation type="submission" date="2016-02" db="EMBL/GenBank/DDBJ databases">
        <title>Draft genome sequence of five rapidly growing Mycobacterium species.</title>
        <authorList>
            <person name="Katahira K."/>
            <person name="Gotou Y."/>
            <person name="Iida K."/>
            <person name="Ogura Y."/>
            <person name="Hayashi T."/>
        </authorList>
    </citation>
    <scope>NUCLEOTIDE SEQUENCE [LARGE SCALE GENOMIC DNA]</scope>
    <source>
        <strain evidence="15">JCM15654</strain>
    </source>
</reference>
<evidence type="ECO:0000256" key="3">
    <source>
        <dbReference type="ARBA" id="ARBA00009587"/>
    </source>
</evidence>
<organism evidence="14 15">
    <name type="scientific">Mycolicibacterium brisbanense</name>
    <dbReference type="NCBI Taxonomy" id="146020"/>
    <lineage>
        <taxon>Bacteria</taxon>
        <taxon>Bacillati</taxon>
        <taxon>Actinomycetota</taxon>
        <taxon>Actinomycetes</taxon>
        <taxon>Mycobacteriales</taxon>
        <taxon>Mycobacteriaceae</taxon>
        <taxon>Mycolicibacterium</taxon>
    </lineage>
</organism>
<dbReference type="EC" id="2.3.1.20" evidence="4 11"/>
<dbReference type="EMBL" id="BCSX01000016">
    <property type="protein sequence ID" value="GAS87152.1"/>
    <property type="molecule type" value="Genomic_DNA"/>
</dbReference>
<dbReference type="SUPFAM" id="SSF52777">
    <property type="entry name" value="CoA-dependent acyltransferases"/>
    <property type="match status" value="2"/>
</dbReference>
<dbReference type="InterPro" id="IPR045034">
    <property type="entry name" value="O-acyltransferase_WSD1-like"/>
</dbReference>
<dbReference type="STRING" id="146020.RMCB_1248"/>
<dbReference type="PANTHER" id="PTHR31650:SF1">
    <property type="entry name" value="WAX ESTER SYNTHASE_DIACYLGLYCEROL ACYLTRANSFERASE 4-RELATED"/>
    <property type="match status" value="1"/>
</dbReference>
<accession>A0A117I4L5</accession>
<dbReference type="GO" id="GO:0071731">
    <property type="term" value="P:response to nitric oxide"/>
    <property type="evidence" value="ECO:0007669"/>
    <property type="project" value="TreeGrafter"/>
</dbReference>
<evidence type="ECO:0000313" key="14">
    <source>
        <dbReference type="EMBL" id="GAS87152.1"/>
    </source>
</evidence>
<evidence type="ECO:0000259" key="12">
    <source>
        <dbReference type="Pfam" id="PF03007"/>
    </source>
</evidence>
<dbReference type="NCBIfam" id="TIGR02946">
    <property type="entry name" value="acyl_WS_DGAT"/>
    <property type="match status" value="1"/>
</dbReference>
<comment type="caution">
    <text evidence="14">The sequence shown here is derived from an EMBL/GenBank/DDBJ whole genome shotgun (WGS) entry which is preliminary data.</text>
</comment>
<reference evidence="15" key="1">
    <citation type="journal article" date="2016" name="Genome Announc.">
        <title>Draft Genome Sequences of Five Rapidly Growing Mycobacterium Species, M. thermoresistibile, M. fortuitum subsp. acetamidolyticum, M. canariasense, M. brisbanense, and M. novocastrense.</title>
        <authorList>
            <person name="Katahira K."/>
            <person name="Ogura Y."/>
            <person name="Gotoh Y."/>
            <person name="Hayashi T."/>
        </authorList>
    </citation>
    <scope>NUCLEOTIDE SEQUENCE [LARGE SCALE GENOMIC DNA]</scope>
    <source>
        <strain evidence="15">JCM15654</strain>
    </source>
</reference>
<evidence type="ECO:0000256" key="9">
    <source>
        <dbReference type="ARBA" id="ARBA00023315"/>
    </source>
</evidence>
<feature type="domain" description="O-acyltransferase WSD1 C-terminal" evidence="13">
    <location>
        <begin position="270"/>
        <end position="411"/>
    </location>
</feature>
<proteinExistence type="inferred from homology"/>
<keyword evidence="7 11" id="KW-0319">Glycerol metabolism</keyword>
<evidence type="ECO:0000256" key="2">
    <source>
        <dbReference type="ARBA" id="ARBA00005189"/>
    </source>
</evidence>
<dbReference type="GO" id="GO:0001666">
    <property type="term" value="P:response to hypoxia"/>
    <property type="evidence" value="ECO:0007669"/>
    <property type="project" value="TreeGrafter"/>
</dbReference>
<keyword evidence="8 11" id="KW-0443">Lipid metabolism</keyword>
<keyword evidence="5 11" id="KW-0444">Lipid biosynthesis</keyword>
<evidence type="ECO:0000256" key="4">
    <source>
        <dbReference type="ARBA" id="ARBA00013244"/>
    </source>
</evidence>
<dbReference type="Proteomes" id="UP000069620">
    <property type="component" value="Unassembled WGS sequence"/>
</dbReference>
<keyword evidence="15" id="KW-1185">Reference proteome</keyword>
<keyword evidence="6 11" id="KW-0808">Transferase</keyword>
<dbReference type="GO" id="GO:0004144">
    <property type="term" value="F:diacylglycerol O-acyltransferase activity"/>
    <property type="evidence" value="ECO:0007669"/>
    <property type="project" value="UniProtKB-EC"/>
</dbReference>
<evidence type="ECO:0000256" key="1">
    <source>
        <dbReference type="ARBA" id="ARBA00004771"/>
    </source>
</evidence>